<reference evidence="4" key="1">
    <citation type="submission" date="2017-11" db="EMBL/GenBank/DDBJ databases">
        <title>Phenotypic and genomic properties of facultatively anaerobic sulfur-reducing natronoarchaea from hypersaline soda lakes.</title>
        <authorList>
            <person name="Sorokin D.Y."/>
            <person name="Kublanov I.V."/>
            <person name="Roman P."/>
            <person name="Sinninghe Damste J.S."/>
            <person name="Golyshin P.N."/>
            <person name="Rojo D."/>
            <person name="Ciordia S."/>
            <person name="Mena M.D.C."/>
            <person name="Ferrer M."/>
            <person name="Messina E."/>
            <person name="Smedile F."/>
            <person name="La Spada G."/>
            <person name="La Cono V."/>
            <person name="Yakimov M.M."/>
        </authorList>
    </citation>
    <scope>NUCLEOTIDE SEQUENCE [LARGE SCALE GENOMIC DNA]</scope>
    <source>
        <strain evidence="4">AArc-Sl</strain>
    </source>
</reference>
<organism evidence="3 4">
    <name type="scientific">Halalkaliarchaeum desulfuricum</name>
    <dbReference type="NCBI Taxonomy" id="2055893"/>
    <lineage>
        <taxon>Archaea</taxon>
        <taxon>Methanobacteriati</taxon>
        <taxon>Methanobacteriota</taxon>
        <taxon>Stenosarchaea group</taxon>
        <taxon>Halobacteria</taxon>
        <taxon>Halobacteriales</taxon>
        <taxon>Haloferacaceae</taxon>
        <taxon>Halalkaliarchaeum</taxon>
    </lineage>
</organism>
<keyword evidence="2" id="KW-0812">Transmembrane</keyword>
<gene>
    <name evidence="3" type="ORF">AArcSl_0441</name>
</gene>
<sequence length="696" mass="74560">MRPIPPGWLVGLFLAVLVLGGGAVAAGIGPAGVDGDTHGISDVDGFDAVVDTAPDEGPALLIGDDGIVDPARSTDDDITMRTQLRQVDLAGEYGATTRFAVPDRVSRIEVTLPTEAKSVEATGFETDDGTTYEWDGSTDEPWLRYRVDANRTSEPGPLAGDGDHLFVDTDEWGLVRVPNLRVGWGWRGADVRLHRETAVDGEGAAGDVVAYLGPGEEHVREAHGQRFRLVVPEAADMEEPPEAVLDAFADGSDALRVGSRDPSVFVVAAPTDDVAWAVRGLQTGPADMWVRDLERLDDPENVWMHEYVHSRQGYQANPSARWFTEGSATYYAALLTLERGDVDFDTFRRVLARGERSPQSGSVLADPTTWQNNADYTKGALVAGEVDRRVRLATDGEATLATVFRGMNARDEPVDGAAVLGLVDDAGGSAVAAEADRFTTTEAVPSMWDREAHDEAFGRLPARIGYSIAADDAVRASGSYRDRPVAREPVVLVTGETLELAVEIENTGGTGGEYDLTMVEDGRVIESRDGRIGAGETITERFEREFDSTGDHEINVGGERLSVVVREPAEPTVVDVDVSPAAFTLGETATVTATVRNDARLPARGTFAVAVDGEEREPREVFLDVDGVETLEWAIQPEHDGEVTVRVGDRSRTISVSPTPTPTEPGETATRTPGFGPATAVIAIAAVILAVLGRRR</sequence>
<keyword evidence="4" id="KW-1185">Reference proteome</keyword>
<dbReference type="OrthoDB" id="271491at2157"/>
<dbReference type="AlphaFoldDB" id="A0A343TG72"/>
<dbReference type="KEGG" id="hdf:AArcSl_0441"/>
<keyword evidence="3" id="KW-0031">Aminopeptidase</keyword>
<dbReference type="RefSeq" id="WP_119814374.1">
    <property type="nucleotide sequence ID" value="NZ_CP025066.1"/>
</dbReference>
<proteinExistence type="predicted"/>
<keyword evidence="3" id="KW-0645">Protease</keyword>
<keyword evidence="3" id="KW-0378">Hydrolase</keyword>
<keyword evidence="2" id="KW-0472">Membrane</keyword>
<name>A0A343TG72_9EURY</name>
<evidence type="ECO:0000256" key="2">
    <source>
        <dbReference type="SAM" id="Phobius"/>
    </source>
</evidence>
<feature type="compositionally biased region" description="Low complexity" evidence="1">
    <location>
        <begin position="664"/>
        <end position="674"/>
    </location>
</feature>
<dbReference type="InterPro" id="IPR027268">
    <property type="entry name" value="Peptidase_M4/M1_CTD_sf"/>
</dbReference>
<protein>
    <submittedName>
        <fullName evidence="3">Putative glycyl aminopeptidase</fullName>
    </submittedName>
</protein>
<dbReference type="GO" id="GO:0004177">
    <property type="term" value="F:aminopeptidase activity"/>
    <property type="evidence" value="ECO:0007669"/>
    <property type="project" value="UniProtKB-KW"/>
</dbReference>
<accession>A0A343TG72</accession>
<evidence type="ECO:0000256" key="1">
    <source>
        <dbReference type="SAM" id="MobiDB-lite"/>
    </source>
</evidence>
<evidence type="ECO:0000313" key="4">
    <source>
        <dbReference type="Proteomes" id="UP000263012"/>
    </source>
</evidence>
<feature type="region of interest" description="Disordered" evidence="1">
    <location>
        <begin position="653"/>
        <end position="674"/>
    </location>
</feature>
<dbReference type="Proteomes" id="UP000263012">
    <property type="component" value="Chromosome"/>
</dbReference>
<feature type="transmembrane region" description="Helical" evidence="2">
    <location>
        <begin position="674"/>
        <end position="693"/>
    </location>
</feature>
<evidence type="ECO:0000313" key="3">
    <source>
        <dbReference type="EMBL" id="AUX08094.1"/>
    </source>
</evidence>
<dbReference type="GeneID" id="37876777"/>
<keyword evidence="2" id="KW-1133">Transmembrane helix</keyword>
<dbReference type="Gene3D" id="1.10.390.10">
    <property type="entry name" value="Neutral Protease Domain 2"/>
    <property type="match status" value="1"/>
</dbReference>
<dbReference type="EMBL" id="CP025066">
    <property type="protein sequence ID" value="AUX08094.1"/>
    <property type="molecule type" value="Genomic_DNA"/>
</dbReference>